<dbReference type="OrthoDB" id="1746530at2759"/>
<dbReference type="InterPro" id="IPR038846">
    <property type="entry name" value="RPC9"/>
</dbReference>
<evidence type="ECO:0000256" key="6">
    <source>
        <dbReference type="ARBA" id="ARBA00022478"/>
    </source>
</evidence>
<dbReference type="InterPro" id="IPR038324">
    <property type="entry name" value="Rpb4/RPC9_sf"/>
</dbReference>
<protein>
    <recommendedName>
        <fullName evidence="4">DNA-directed RNA polymerase III subunit RPC9</fullName>
    </recommendedName>
    <alternativeName>
        <fullName evidence="13">DNA-directed RNA polymerase III subunit rpc9</fullName>
    </alternativeName>
</protein>
<dbReference type="AlphaFoldDB" id="E2BZY8"/>
<comment type="function">
    <text evidence="12">DNA-dependent RNA polymerase catalyzes the transcription of DNA into RNA using the four ribonucleoside triphosphates as substrates. Specific peripheric component of RNA polymerase III (Pol III) which synthesizes small non-coding RNAs including 5S rRNA, snRNAs, tRNAs and miRNAs from at least 500 distinct genomic loci. With POLR3H/RPC8 forms a mobile stalk that protrudes from Pol III core and functions primarily in transcription initiation. Pol III plays a key role in sensing and limiting infection by intracellular bacteria and DNA viruses. Acts as nuclear and cytosolic DNA sensor involved in innate immune response. Can sense non-self dsDNA that serves as template for transcription into dsRNA. The non-self RNA polymerase III transcripts, such as Epstein-Barr virus-encoded RNAs (EBERs) induce type I interferon and NF-kappa-B through the RIG-I pathway.</text>
</comment>
<keyword evidence="6 15" id="KW-0240">DNA-directed RNA polymerase</keyword>
<dbReference type="GO" id="GO:0000166">
    <property type="term" value="F:nucleotide binding"/>
    <property type="evidence" value="ECO:0007669"/>
    <property type="project" value="InterPro"/>
</dbReference>
<dbReference type="InterPro" id="IPR006590">
    <property type="entry name" value="RNA_pol_Rpb4/RPC9_core"/>
</dbReference>
<dbReference type="Pfam" id="PF03874">
    <property type="entry name" value="RNA_pol_Rpb4"/>
    <property type="match status" value="1"/>
</dbReference>
<keyword evidence="9" id="KW-0539">Nucleus</keyword>
<dbReference type="InParanoid" id="E2BZY8"/>
<dbReference type="Gene3D" id="1.20.1250.40">
    <property type="match status" value="1"/>
</dbReference>
<proteinExistence type="inferred from homology"/>
<evidence type="ECO:0000256" key="5">
    <source>
        <dbReference type="ARBA" id="ARBA00022475"/>
    </source>
</evidence>
<evidence type="ECO:0000256" key="3">
    <source>
        <dbReference type="ARBA" id="ARBA00006898"/>
    </source>
</evidence>
<evidence type="ECO:0000256" key="2">
    <source>
        <dbReference type="ARBA" id="ARBA00004413"/>
    </source>
</evidence>
<evidence type="ECO:0000256" key="8">
    <source>
        <dbReference type="ARBA" id="ARBA00023163"/>
    </source>
</evidence>
<evidence type="ECO:0000256" key="10">
    <source>
        <dbReference type="ARBA" id="ARBA00043924"/>
    </source>
</evidence>
<comment type="subcellular location">
    <subcellularLocation>
        <location evidence="2">Cell membrane</location>
        <topology evidence="2">Peripheral membrane protein</topology>
        <orientation evidence="2">Cytoplasmic side</orientation>
    </subcellularLocation>
    <subcellularLocation>
        <location evidence="1">Nucleus</location>
    </subcellularLocation>
</comment>
<comment type="function">
    <text evidence="10">Accessory protein for the calcitonin gene-related peptide (CGRP) receptor. It modulates CGRP responsiveness in a variety of tissues.</text>
</comment>
<dbReference type="SUPFAM" id="SSF47819">
    <property type="entry name" value="HRDC-like"/>
    <property type="match status" value="1"/>
</dbReference>
<dbReference type="GO" id="GO:0005886">
    <property type="term" value="C:plasma membrane"/>
    <property type="evidence" value="ECO:0007669"/>
    <property type="project" value="UniProtKB-SubCell"/>
</dbReference>
<evidence type="ECO:0000256" key="7">
    <source>
        <dbReference type="ARBA" id="ARBA00023136"/>
    </source>
</evidence>
<evidence type="ECO:0000256" key="1">
    <source>
        <dbReference type="ARBA" id="ARBA00004123"/>
    </source>
</evidence>
<dbReference type="EMBL" id="GL451708">
    <property type="protein sequence ID" value="EFN78765.1"/>
    <property type="molecule type" value="Genomic_DNA"/>
</dbReference>
<dbReference type="STRING" id="610380.E2BZY8"/>
<evidence type="ECO:0000256" key="4">
    <source>
        <dbReference type="ARBA" id="ARBA00016672"/>
    </source>
</evidence>
<evidence type="ECO:0000259" key="14">
    <source>
        <dbReference type="SMART" id="SM00657"/>
    </source>
</evidence>
<reference evidence="15 16" key="1">
    <citation type="journal article" date="2010" name="Science">
        <title>Genomic comparison of the ants Camponotus floridanus and Harpegnathos saltator.</title>
        <authorList>
            <person name="Bonasio R."/>
            <person name="Zhang G."/>
            <person name="Ye C."/>
            <person name="Mutti N.S."/>
            <person name="Fang X."/>
            <person name="Qin N."/>
            <person name="Donahue G."/>
            <person name="Yang P."/>
            <person name="Li Q."/>
            <person name="Li C."/>
            <person name="Zhang P."/>
            <person name="Huang Z."/>
            <person name="Berger S.L."/>
            <person name="Reinberg D."/>
            <person name="Wang J."/>
            <person name="Liebig J."/>
        </authorList>
    </citation>
    <scope>NUCLEOTIDE SEQUENCE [LARGE SCALE GENOMIC DNA]</scope>
    <source>
        <strain evidence="15 16">R22 G/1</strain>
    </source>
</reference>
<dbReference type="GO" id="GO:0006384">
    <property type="term" value="P:transcription initiation at RNA polymerase III promoter"/>
    <property type="evidence" value="ECO:0007669"/>
    <property type="project" value="InterPro"/>
</dbReference>
<dbReference type="Proteomes" id="UP000008237">
    <property type="component" value="Unassembled WGS sequence"/>
</dbReference>
<dbReference type="SMART" id="SM00657">
    <property type="entry name" value="RPOL4c"/>
    <property type="match status" value="1"/>
</dbReference>
<dbReference type="FunFam" id="1.20.1250.40:FF:000002">
    <property type="entry name" value="DNA-directed RNA polymerase III subunit RPC9"/>
    <property type="match status" value="1"/>
</dbReference>
<keyword evidence="8" id="KW-0804">Transcription</keyword>
<gene>
    <name evidence="15" type="ORF">EAI_08230</name>
</gene>
<keyword evidence="7" id="KW-0472">Membrane</keyword>
<dbReference type="InterPro" id="IPR005574">
    <property type="entry name" value="Rpb4/RPC9"/>
</dbReference>
<evidence type="ECO:0000256" key="11">
    <source>
        <dbReference type="ARBA" id="ARBA00044007"/>
    </source>
</evidence>
<dbReference type="InterPro" id="IPR010997">
    <property type="entry name" value="HRDC-like_sf"/>
</dbReference>
<dbReference type="PANTHER" id="PTHR15561:SF0">
    <property type="entry name" value="DNA-DIRECTED RNA POLYMERASE III SUBUNIT RPC9"/>
    <property type="match status" value="1"/>
</dbReference>
<evidence type="ECO:0000256" key="12">
    <source>
        <dbReference type="ARBA" id="ARBA00045808"/>
    </source>
</evidence>
<name>E2BZY8_HARSA</name>
<evidence type="ECO:0000313" key="16">
    <source>
        <dbReference type="Proteomes" id="UP000008237"/>
    </source>
</evidence>
<dbReference type="PANTHER" id="PTHR15561">
    <property type="entry name" value="CALCITONIN GENE-RELATED PEPTIDE-RECEPTOR COMPONENT PROTEIN"/>
    <property type="match status" value="1"/>
</dbReference>
<organism evidence="16">
    <name type="scientific">Harpegnathos saltator</name>
    <name type="common">Jerdon's jumping ant</name>
    <dbReference type="NCBI Taxonomy" id="610380"/>
    <lineage>
        <taxon>Eukaryota</taxon>
        <taxon>Metazoa</taxon>
        <taxon>Ecdysozoa</taxon>
        <taxon>Arthropoda</taxon>
        <taxon>Hexapoda</taxon>
        <taxon>Insecta</taxon>
        <taxon>Pterygota</taxon>
        <taxon>Neoptera</taxon>
        <taxon>Endopterygota</taxon>
        <taxon>Hymenoptera</taxon>
        <taxon>Apocrita</taxon>
        <taxon>Aculeata</taxon>
        <taxon>Formicoidea</taxon>
        <taxon>Formicidae</taxon>
        <taxon>Ponerinae</taxon>
        <taxon>Ponerini</taxon>
        <taxon>Harpegnathos</taxon>
    </lineage>
</organism>
<evidence type="ECO:0000256" key="9">
    <source>
        <dbReference type="ARBA" id="ARBA00023242"/>
    </source>
</evidence>
<evidence type="ECO:0000256" key="13">
    <source>
        <dbReference type="ARBA" id="ARBA00073026"/>
    </source>
</evidence>
<keyword evidence="16" id="KW-1185">Reference proteome</keyword>
<comment type="subunit">
    <text evidence="11">Component of the RNA polymerase III complex consisting of 17 subunits: a ten-subunit horseshoe-shaped catalytic core composed of POLR3A/RPC1, POLR3B/RPC2, POLR1C/RPAC1, POLR1D/RPAC2, POLR3K/RPC10, POLR2E/RPABC1, POLR2F/RPABC2, POLR2H/RPABC3, POLR2K/RPABC4 and POLR2L/RPABC5; a mobile stalk composed of two subunits POLR3H/RPC8 and CRCP/RPC9, protruding from the core and functioning primarily in transcription initiation; and additional subunits homologous to general transcription factors of the RNA polymerase II machinery, POLR3C/RPC3-POLR3F/RPC6-POLR3G/RPC7 heterotrimer required for transcription initiation and POLR3D/RPC4-POLR3E/RPC5 heterodimer involved in both transcription initiation and termination.</text>
</comment>
<feature type="domain" description="RNA polymerase Rpb4/RPC9 core" evidence="14">
    <location>
        <begin position="3"/>
        <end position="118"/>
    </location>
</feature>
<evidence type="ECO:0000313" key="15">
    <source>
        <dbReference type="EMBL" id="EFN78765.1"/>
    </source>
</evidence>
<dbReference type="OMA" id="WGMHNLA"/>
<accession>E2BZY8</accession>
<dbReference type="GO" id="GO:0005666">
    <property type="term" value="C:RNA polymerase III complex"/>
    <property type="evidence" value="ECO:0007669"/>
    <property type="project" value="InterPro"/>
</dbReference>
<comment type="similarity">
    <text evidence="3">Belongs to the eukaryotic RPC9 RNA polymerase subunit family.</text>
</comment>
<sequence length="124" mass="14085">MKRWVESCSAYLSNYEVLDLIQNVESSEKFKNLATITFLTKGYLGSTPCIKQNPEKIKKFLQAIGSFNLTKCEKLTLLNLCPTTALEIQLIVEDSEDRLSEEDVTAVLQIIANLRESEQDTEHI</sequence>
<keyword evidence="5" id="KW-1003">Cell membrane</keyword>